<sequence>MILMILTWSLRKILKKSLRRILKKNLKRTLKKMDSPKPPPPESSDSETEMTAEGDHVQKVALEGTRVKDIKLKRELEAAEISNTLCFVVQARVIGVRPGEAIYVLAVYGKSQPLKPTIPSRRLKRRAVERMVQKRVVKAIAEYERNRTNPENAKGVVAPDVHGCSYKTFKNFQPHSFNGTKGGVRLIRWFEKMEQVFEISKIVKVIKGNRKTTIGTTTTTITIIPIIGSRTRGSKLPKLMLMPQLGERFILGIYHYATDVSYITMTSAQLSAKNAKG</sequence>
<protein>
    <submittedName>
        <fullName evidence="2">Reverse transcriptase domain-containing protein</fullName>
    </submittedName>
</protein>
<name>A0A6L2KEZ3_TANCI</name>
<evidence type="ECO:0000313" key="2">
    <source>
        <dbReference type="EMBL" id="GEU47489.1"/>
    </source>
</evidence>
<comment type="caution">
    <text evidence="2">The sequence shown here is derived from an EMBL/GenBank/DDBJ whole genome shotgun (WGS) entry which is preliminary data.</text>
</comment>
<accession>A0A6L2KEZ3</accession>
<organism evidence="2">
    <name type="scientific">Tanacetum cinerariifolium</name>
    <name type="common">Dalmatian daisy</name>
    <name type="synonym">Chrysanthemum cinerariifolium</name>
    <dbReference type="NCBI Taxonomy" id="118510"/>
    <lineage>
        <taxon>Eukaryota</taxon>
        <taxon>Viridiplantae</taxon>
        <taxon>Streptophyta</taxon>
        <taxon>Embryophyta</taxon>
        <taxon>Tracheophyta</taxon>
        <taxon>Spermatophyta</taxon>
        <taxon>Magnoliopsida</taxon>
        <taxon>eudicotyledons</taxon>
        <taxon>Gunneridae</taxon>
        <taxon>Pentapetalae</taxon>
        <taxon>asterids</taxon>
        <taxon>campanulids</taxon>
        <taxon>Asterales</taxon>
        <taxon>Asteraceae</taxon>
        <taxon>Asteroideae</taxon>
        <taxon>Anthemideae</taxon>
        <taxon>Anthemidinae</taxon>
        <taxon>Tanacetum</taxon>
    </lineage>
</organism>
<dbReference type="AlphaFoldDB" id="A0A6L2KEZ3"/>
<keyword evidence="2" id="KW-0808">Transferase</keyword>
<feature type="region of interest" description="Disordered" evidence="1">
    <location>
        <begin position="29"/>
        <end position="58"/>
    </location>
</feature>
<evidence type="ECO:0000256" key="1">
    <source>
        <dbReference type="SAM" id="MobiDB-lite"/>
    </source>
</evidence>
<dbReference type="GO" id="GO:0003964">
    <property type="term" value="F:RNA-directed DNA polymerase activity"/>
    <property type="evidence" value="ECO:0007669"/>
    <property type="project" value="UniProtKB-KW"/>
</dbReference>
<reference evidence="2" key="1">
    <citation type="journal article" date="2019" name="Sci. Rep.">
        <title>Draft genome of Tanacetum cinerariifolium, the natural source of mosquito coil.</title>
        <authorList>
            <person name="Yamashiro T."/>
            <person name="Shiraishi A."/>
            <person name="Satake H."/>
            <person name="Nakayama K."/>
        </authorList>
    </citation>
    <scope>NUCLEOTIDE SEQUENCE</scope>
</reference>
<keyword evidence="2" id="KW-0695">RNA-directed DNA polymerase</keyword>
<keyword evidence="2" id="KW-0548">Nucleotidyltransferase</keyword>
<dbReference type="EMBL" id="BKCJ010002278">
    <property type="protein sequence ID" value="GEU47489.1"/>
    <property type="molecule type" value="Genomic_DNA"/>
</dbReference>
<proteinExistence type="predicted"/>
<gene>
    <name evidence="2" type="ORF">Tci_019467</name>
</gene>